<evidence type="ECO:0000313" key="19">
    <source>
        <dbReference type="EMBL" id="CAF4004243.1"/>
    </source>
</evidence>
<evidence type="ECO:0000256" key="12">
    <source>
        <dbReference type="ARBA" id="ARBA00023136"/>
    </source>
</evidence>
<keyword evidence="13" id="KW-0675">Receptor</keyword>
<dbReference type="Proteomes" id="UP000682733">
    <property type="component" value="Unassembled WGS sequence"/>
</dbReference>
<dbReference type="OrthoDB" id="69842at2759"/>
<feature type="domain" description="Protein kinase" evidence="15">
    <location>
        <begin position="224"/>
        <end position="530"/>
    </location>
</feature>
<comment type="subcellular location">
    <subcellularLocation>
        <location evidence="1">Membrane</location>
        <topology evidence="1">Single-pass type I membrane protein</topology>
    </subcellularLocation>
</comment>
<accession>A0A814FFG8</accession>
<evidence type="ECO:0000259" key="15">
    <source>
        <dbReference type="PROSITE" id="PS50011"/>
    </source>
</evidence>
<reference evidence="16" key="1">
    <citation type="submission" date="2021-02" db="EMBL/GenBank/DDBJ databases">
        <authorList>
            <person name="Nowell W R."/>
        </authorList>
    </citation>
    <scope>NUCLEOTIDE SEQUENCE</scope>
</reference>
<evidence type="ECO:0000256" key="14">
    <source>
        <dbReference type="SAM" id="Phobius"/>
    </source>
</evidence>
<dbReference type="Gene3D" id="3.30.200.20">
    <property type="entry name" value="Phosphorylase Kinase, domain 1"/>
    <property type="match status" value="1"/>
</dbReference>
<keyword evidence="7" id="KW-0732">Signal</keyword>
<dbReference type="EMBL" id="CAJOBC010002829">
    <property type="protein sequence ID" value="CAF3753589.1"/>
    <property type="molecule type" value="Genomic_DNA"/>
</dbReference>
<keyword evidence="12 14" id="KW-0472">Membrane</keyword>
<dbReference type="AlphaFoldDB" id="A0A814FFG8"/>
<evidence type="ECO:0000256" key="13">
    <source>
        <dbReference type="ARBA" id="ARBA00023170"/>
    </source>
</evidence>
<keyword evidence="6 14" id="KW-0812">Transmembrane</keyword>
<dbReference type="EMBL" id="CAJNOK010013889">
    <property type="protein sequence ID" value="CAF1193973.1"/>
    <property type="molecule type" value="Genomic_DNA"/>
</dbReference>
<evidence type="ECO:0000256" key="7">
    <source>
        <dbReference type="ARBA" id="ARBA00022729"/>
    </source>
</evidence>
<keyword evidence="9" id="KW-0418">Kinase</keyword>
<proteinExistence type="inferred from homology"/>
<dbReference type="Pfam" id="PF00069">
    <property type="entry name" value="Pkinase"/>
    <property type="match status" value="1"/>
</dbReference>
<keyword evidence="8" id="KW-0547">Nucleotide-binding</keyword>
<dbReference type="EMBL" id="CAJNOQ010002830">
    <property type="protein sequence ID" value="CAF0981082.1"/>
    <property type="molecule type" value="Genomic_DNA"/>
</dbReference>
<evidence type="ECO:0000256" key="10">
    <source>
        <dbReference type="ARBA" id="ARBA00022840"/>
    </source>
</evidence>
<keyword evidence="11 14" id="KW-1133">Transmembrane helix</keyword>
<evidence type="ECO:0000256" key="8">
    <source>
        <dbReference type="ARBA" id="ARBA00022741"/>
    </source>
</evidence>
<dbReference type="GO" id="GO:0004675">
    <property type="term" value="F:transmembrane receptor protein serine/threonine kinase activity"/>
    <property type="evidence" value="ECO:0007669"/>
    <property type="project" value="UniProtKB-EC"/>
</dbReference>
<evidence type="ECO:0000256" key="9">
    <source>
        <dbReference type="ARBA" id="ARBA00022777"/>
    </source>
</evidence>
<sequence>MVNEKMKVPRKLRCHCKLCQIDKTFYCLTTNQCYFRQSLKPYEIKDDYGCIGESAFFLCNDKSNNEYKTICCKTNFCNTPDLFHQNVSTMTTTIGRRNITTKITAAATILYPSTQSVSLHEMESKLIIVAAVLGSIVCALLIWILNEKIQTCFRTLFASSSSNSSRKKPLLSLCSDGKESNSDKQQNVQYLSPQGSEEYDTTSWYTSSCGKTRFLNVRRMSKEVTLLYPLAKGRHACVWLGDISNQNRALKMFTTRYESEYNRERAIYENVLTCHPNILSFFGADLYSNGINTFYMIITEYHELGSLQNVLSKSKSITIDTLMKYSTSAANGLQHLHSTKYATNDRCKPRMAHCDIKSSNILVKSNGECCLSDFSWSIQCDPNTQKIIDPSIKTRGQVGTVIYMAPELLNNTFRYEQITSYQQADIYSFALVLWEMFNCTSTTMTDSSIEYSLPYVNQLPLITNPTLNDVRDIVCQKEIRPVLDQMKCNQNEVLLAYSNLIRECWSKCPDERRSASSLQRKLYQIQQNTISSSSSI</sequence>
<keyword evidence="5" id="KW-0808">Transferase</keyword>
<dbReference type="GO" id="GO:0005886">
    <property type="term" value="C:plasma membrane"/>
    <property type="evidence" value="ECO:0007669"/>
    <property type="project" value="TreeGrafter"/>
</dbReference>
<evidence type="ECO:0000256" key="1">
    <source>
        <dbReference type="ARBA" id="ARBA00004479"/>
    </source>
</evidence>
<dbReference type="SMART" id="SM00220">
    <property type="entry name" value="S_TKc"/>
    <property type="match status" value="1"/>
</dbReference>
<gene>
    <name evidence="16" type="ORF">GPM918_LOCUS12752</name>
    <name evidence="17" type="ORF">OVA965_LOCUS23649</name>
    <name evidence="18" type="ORF">SRO942_LOCUS12749</name>
    <name evidence="19" type="ORF">TMI583_LOCUS24369</name>
</gene>
<evidence type="ECO:0000313" key="18">
    <source>
        <dbReference type="EMBL" id="CAF3753589.1"/>
    </source>
</evidence>
<evidence type="ECO:0000313" key="17">
    <source>
        <dbReference type="EMBL" id="CAF1193973.1"/>
    </source>
</evidence>
<protein>
    <recommendedName>
        <fullName evidence="3">receptor protein serine/threonine kinase</fullName>
        <ecNumber evidence="3">2.7.11.30</ecNumber>
    </recommendedName>
</protein>
<dbReference type="EC" id="2.7.11.30" evidence="3"/>
<dbReference type="PROSITE" id="PS50011">
    <property type="entry name" value="PROTEIN_KINASE_DOM"/>
    <property type="match status" value="1"/>
</dbReference>
<dbReference type="InterPro" id="IPR045860">
    <property type="entry name" value="Snake_toxin-like_sf"/>
</dbReference>
<dbReference type="InterPro" id="IPR008271">
    <property type="entry name" value="Ser/Thr_kinase_AS"/>
</dbReference>
<dbReference type="PROSITE" id="PS00108">
    <property type="entry name" value="PROTEIN_KINASE_ST"/>
    <property type="match status" value="1"/>
</dbReference>
<comment type="similarity">
    <text evidence="2">Belongs to the protein kinase superfamily. TKL Ser/Thr protein kinase family. TGFB receptor subfamily.</text>
</comment>
<dbReference type="InterPro" id="IPR011009">
    <property type="entry name" value="Kinase-like_dom_sf"/>
</dbReference>
<keyword evidence="10" id="KW-0067">ATP-binding</keyword>
<dbReference type="Proteomes" id="UP000663829">
    <property type="component" value="Unassembled WGS sequence"/>
</dbReference>
<evidence type="ECO:0000256" key="2">
    <source>
        <dbReference type="ARBA" id="ARBA00009605"/>
    </source>
</evidence>
<evidence type="ECO:0000256" key="4">
    <source>
        <dbReference type="ARBA" id="ARBA00022527"/>
    </source>
</evidence>
<dbReference type="InterPro" id="IPR000719">
    <property type="entry name" value="Prot_kinase_dom"/>
</dbReference>
<dbReference type="Gene3D" id="1.10.510.10">
    <property type="entry name" value="Transferase(Phosphotransferase) domain 1"/>
    <property type="match status" value="1"/>
</dbReference>
<dbReference type="Gene3D" id="2.10.60.10">
    <property type="entry name" value="CD59"/>
    <property type="match status" value="1"/>
</dbReference>
<name>A0A814FFG8_9BILA</name>
<evidence type="ECO:0000256" key="5">
    <source>
        <dbReference type="ARBA" id="ARBA00022679"/>
    </source>
</evidence>
<dbReference type="GO" id="GO:0071363">
    <property type="term" value="P:cellular response to growth factor stimulus"/>
    <property type="evidence" value="ECO:0007669"/>
    <property type="project" value="TreeGrafter"/>
</dbReference>
<evidence type="ECO:0000313" key="20">
    <source>
        <dbReference type="Proteomes" id="UP000663829"/>
    </source>
</evidence>
<dbReference type="PANTHER" id="PTHR23255">
    <property type="entry name" value="TRANSFORMING GROWTH FACTOR-BETA RECEPTOR TYPE I AND II"/>
    <property type="match status" value="1"/>
</dbReference>
<dbReference type="PANTHER" id="PTHR23255:SF71">
    <property type="entry name" value="RECEPTOR PROTEIN SERINE_THREONINE KINASE"/>
    <property type="match status" value="1"/>
</dbReference>
<dbReference type="GO" id="GO:0043235">
    <property type="term" value="C:receptor complex"/>
    <property type="evidence" value="ECO:0007669"/>
    <property type="project" value="TreeGrafter"/>
</dbReference>
<dbReference type="Proteomes" id="UP000681722">
    <property type="component" value="Unassembled WGS sequence"/>
</dbReference>
<evidence type="ECO:0000256" key="3">
    <source>
        <dbReference type="ARBA" id="ARBA00012401"/>
    </source>
</evidence>
<keyword evidence="4" id="KW-0723">Serine/threonine-protein kinase</keyword>
<organism evidence="16 20">
    <name type="scientific">Didymodactylos carnosus</name>
    <dbReference type="NCBI Taxonomy" id="1234261"/>
    <lineage>
        <taxon>Eukaryota</taxon>
        <taxon>Metazoa</taxon>
        <taxon>Spiralia</taxon>
        <taxon>Gnathifera</taxon>
        <taxon>Rotifera</taxon>
        <taxon>Eurotatoria</taxon>
        <taxon>Bdelloidea</taxon>
        <taxon>Philodinida</taxon>
        <taxon>Philodinidae</taxon>
        <taxon>Didymodactylos</taxon>
    </lineage>
</organism>
<evidence type="ECO:0000313" key="16">
    <source>
        <dbReference type="EMBL" id="CAF0981082.1"/>
    </source>
</evidence>
<dbReference type="InterPro" id="IPR000333">
    <property type="entry name" value="TGFB_receptor"/>
</dbReference>
<keyword evidence="20" id="KW-1185">Reference proteome</keyword>
<dbReference type="SUPFAM" id="SSF56112">
    <property type="entry name" value="Protein kinase-like (PK-like)"/>
    <property type="match status" value="1"/>
</dbReference>
<dbReference type="Proteomes" id="UP000677228">
    <property type="component" value="Unassembled WGS sequence"/>
</dbReference>
<evidence type="ECO:0000256" key="11">
    <source>
        <dbReference type="ARBA" id="ARBA00022989"/>
    </source>
</evidence>
<dbReference type="GO" id="GO:0005524">
    <property type="term" value="F:ATP binding"/>
    <property type="evidence" value="ECO:0007669"/>
    <property type="project" value="UniProtKB-KW"/>
</dbReference>
<evidence type="ECO:0000256" key="6">
    <source>
        <dbReference type="ARBA" id="ARBA00022692"/>
    </source>
</evidence>
<comment type="caution">
    <text evidence="16">The sequence shown here is derived from an EMBL/GenBank/DDBJ whole genome shotgun (WGS) entry which is preliminary data.</text>
</comment>
<feature type="transmembrane region" description="Helical" evidence="14">
    <location>
        <begin position="126"/>
        <end position="145"/>
    </location>
</feature>
<dbReference type="EMBL" id="CAJOBA010035419">
    <property type="protein sequence ID" value="CAF4004243.1"/>
    <property type="molecule type" value="Genomic_DNA"/>
</dbReference>